<reference evidence="3" key="1">
    <citation type="submission" date="2018-02" db="EMBL/GenBank/DDBJ databases">
        <authorList>
            <person name="Cohen D.B."/>
            <person name="Kent A.D."/>
        </authorList>
    </citation>
    <scope>NUCLEOTIDE SEQUENCE</scope>
</reference>
<dbReference type="Pfam" id="PF13966">
    <property type="entry name" value="zf-RVT"/>
    <property type="match status" value="1"/>
</dbReference>
<dbReference type="AlphaFoldDB" id="A0A2N9GBX7"/>
<dbReference type="EMBL" id="OIVN01001713">
    <property type="protein sequence ID" value="SPC96908.1"/>
    <property type="molecule type" value="Genomic_DNA"/>
</dbReference>
<feature type="compositionally biased region" description="Polar residues" evidence="1">
    <location>
        <begin position="140"/>
        <end position="177"/>
    </location>
</feature>
<accession>A0A2N9GBX7</accession>
<feature type="region of interest" description="Disordered" evidence="1">
    <location>
        <begin position="109"/>
        <end position="197"/>
    </location>
</feature>
<dbReference type="PANTHER" id="PTHR35218">
    <property type="entry name" value="RNASE H DOMAIN-CONTAINING PROTEIN"/>
    <property type="match status" value="1"/>
</dbReference>
<dbReference type="PANTHER" id="PTHR35218:SF9">
    <property type="entry name" value="ENDONUCLEASE_EXONUCLEASE_PHOSPHATASE DOMAIN-CONTAINING PROTEIN"/>
    <property type="match status" value="1"/>
</dbReference>
<dbReference type="SUPFAM" id="SSF56219">
    <property type="entry name" value="DNase I-like"/>
    <property type="match status" value="1"/>
</dbReference>
<feature type="domain" description="Reverse transcriptase zinc-binding" evidence="2">
    <location>
        <begin position="558"/>
        <end position="610"/>
    </location>
</feature>
<name>A0A2N9GBX7_FAGSY</name>
<feature type="compositionally biased region" description="Low complexity" evidence="1">
    <location>
        <begin position="178"/>
        <end position="194"/>
    </location>
</feature>
<protein>
    <recommendedName>
        <fullName evidence="2">Reverse transcriptase zinc-binding domain-containing protein</fullName>
    </recommendedName>
</protein>
<dbReference type="InterPro" id="IPR026960">
    <property type="entry name" value="RVT-Znf"/>
</dbReference>
<dbReference type="Gene3D" id="3.60.10.10">
    <property type="entry name" value="Endonuclease/exonuclease/phosphatase"/>
    <property type="match status" value="1"/>
</dbReference>
<organism evidence="3">
    <name type="scientific">Fagus sylvatica</name>
    <name type="common">Beechnut</name>
    <dbReference type="NCBI Taxonomy" id="28930"/>
    <lineage>
        <taxon>Eukaryota</taxon>
        <taxon>Viridiplantae</taxon>
        <taxon>Streptophyta</taxon>
        <taxon>Embryophyta</taxon>
        <taxon>Tracheophyta</taxon>
        <taxon>Spermatophyta</taxon>
        <taxon>Magnoliopsida</taxon>
        <taxon>eudicotyledons</taxon>
        <taxon>Gunneridae</taxon>
        <taxon>Pentapetalae</taxon>
        <taxon>rosids</taxon>
        <taxon>fabids</taxon>
        <taxon>Fagales</taxon>
        <taxon>Fagaceae</taxon>
        <taxon>Fagus</taxon>
    </lineage>
</organism>
<evidence type="ECO:0000313" key="3">
    <source>
        <dbReference type="EMBL" id="SPC96908.1"/>
    </source>
</evidence>
<evidence type="ECO:0000259" key="2">
    <source>
        <dbReference type="Pfam" id="PF13966"/>
    </source>
</evidence>
<evidence type="ECO:0000256" key="1">
    <source>
        <dbReference type="SAM" id="MobiDB-lite"/>
    </source>
</evidence>
<proteinExistence type="predicted"/>
<gene>
    <name evidence="3" type="ORF">FSB_LOCUS24790</name>
</gene>
<dbReference type="InterPro" id="IPR036691">
    <property type="entry name" value="Endo/exonu/phosph_ase_sf"/>
</dbReference>
<sequence length="726" mass="81876">MRYLFRDILARYKFMTTFILNKCVTQSLETVTSPHLESTGIPEDTEDEKMLPPAIRMNDTQQGQNIEGTIKSGHSDVTGLAKILALTLQEECRTKDECRTTEPAAFVSPVSLLTHGNSPKPGMGQPSHKNAQKESAIRPNPTSSPTNEPVQNSYLSNESPSTPFSLQPKSNSLHTKSLQPTPHMPLTMTTNTLTKKPKLKRIAKSKLTSTPHTKLNLSKLTHAKHNEWETGCEVAPPVPMRLISLNCRRLGNQQSVQELHTLVRFEAPQVLFLMETCLSAKDLEWLRYRLGFVGCLGVDGIRTGGGLALFWTNDVKVSVISYSTFHIDAMVADEEDFNEIILNCRGLGNQRPVQELHTLVRFEAPQVLFLMETRLSDKDLEWLRCRLGFVGCLGVDRIRTGGRLALFWSNDVKVSVISYSTFHIDAMVADEEGTNWRSALADCSLMDLGFQGCPVTWWNSREGIHSIEEVVAVVDLVVTPDMNAILLQAFSEEEVKNALFQMHPSKALGPDGRLITDNVLLAIETLHYMKNKRRGRIAHMEAKLDMSKAYDRVFCDGKLFVWKKCKGILPTKLNLFRKGISSSLTCPICEKEAEYIEHVLYECDFAQDVWEMSNIAGVLRWPRPTHFAVLVDHGIQNLNSPNLEIFFTLMWKLWIARNEKVWENRIATPGDISRQAVCLVSNFFDSTRNPKDQAALILHQWRPPRAHCYKINIVACWKKGGALGGY</sequence>